<evidence type="ECO:0000256" key="5">
    <source>
        <dbReference type="SAM" id="MobiDB-lite"/>
    </source>
</evidence>
<evidence type="ECO:0000256" key="4">
    <source>
        <dbReference type="PROSITE-ProRule" id="PRU00335"/>
    </source>
</evidence>
<organism evidence="7 8">
    <name type="scientific">Pseudonocardia ammonioxydans</name>
    <dbReference type="NCBI Taxonomy" id="260086"/>
    <lineage>
        <taxon>Bacteria</taxon>
        <taxon>Bacillati</taxon>
        <taxon>Actinomycetota</taxon>
        <taxon>Actinomycetes</taxon>
        <taxon>Pseudonocardiales</taxon>
        <taxon>Pseudonocardiaceae</taxon>
        <taxon>Pseudonocardia</taxon>
    </lineage>
</organism>
<dbReference type="GO" id="GO:0000976">
    <property type="term" value="F:transcription cis-regulatory region binding"/>
    <property type="evidence" value="ECO:0007669"/>
    <property type="project" value="TreeGrafter"/>
</dbReference>
<dbReference type="Pfam" id="PF17754">
    <property type="entry name" value="TetR_C_14"/>
    <property type="match status" value="1"/>
</dbReference>
<reference evidence="7 8" key="1">
    <citation type="submission" date="2016-10" db="EMBL/GenBank/DDBJ databases">
        <authorList>
            <person name="de Groot N.N."/>
        </authorList>
    </citation>
    <scope>NUCLEOTIDE SEQUENCE [LARGE SCALE GENOMIC DNA]</scope>
    <source>
        <strain evidence="7 8">CGMCC 4.1877</strain>
    </source>
</reference>
<dbReference type="PANTHER" id="PTHR30055">
    <property type="entry name" value="HTH-TYPE TRANSCRIPTIONAL REGULATOR RUTR"/>
    <property type="match status" value="1"/>
</dbReference>
<dbReference type="EMBL" id="FOUY01000046">
    <property type="protein sequence ID" value="SFO34541.1"/>
    <property type="molecule type" value="Genomic_DNA"/>
</dbReference>
<protein>
    <submittedName>
        <fullName evidence="7">Transcriptional regulator, TetR family</fullName>
    </submittedName>
</protein>
<dbReference type="InterPro" id="IPR050109">
    <property type="entry name" value="HTH-type_TetR-like_transc_reg"/>
</dbReference>
<evidence type="ECO:0000256" key="1">
    <source>
        <dbReference type="ARBA" id="ARBA00023015"/>
    </source>
</evidence>
<dbReference type="SUPFAM" id="SSF46689">
    <property type="entry name" value="Homeodomain-like"/>
    <property type="match status" value="1"/>
</dbReference>
<dbReference type="AlphaFoldDB" id="A0A1I5GG41"/>
<evidence type="ECO:0000313" key="7">
    <source>
        <dbReference type="EMBL" id="SFO34541.1"/>
    </source>
</evidence>
<gene>
    <name evidence="7" type="ORF">SAMN05216207_104616</name>
</gene>
<keyword evidence="2 4" id="KW-0238">DNA-binding</keyword>
<dbReference type="InterPro" id="IPR041347">
    <property type="entry name" value="MftR_C"/>
</dbReference>
<keyword evidence="8" id="KW-1185">Reference proteome</keyword>
<feature type="DNA-binding region" description="H-T-H motif" evidence="4">
    <location>
        <begin position="44"/>
        <end position="63"/>
    </location>
</feature>
<dbReference type="GO" id="GO:0003700">
    <property type="term" value="F:DNA-binding transcription factor activity"/>
    <property type="evidence" value="ECO:0007669"/>
    <property type="project" value="TreeGrafter"/>
</dbReference>
<evidence type="ECO:0000259" key="6">
    <source>
        <dbReference type="PROSITE" id="PS50977"/>
    </source>
</evidence>
<dbReference type="RefSeq" id="WP_245773863.1">
    <property type="nucleotide sequence ID" value="NZ_FOUY01000046.1"/>
</dbReference>
<dbReference type="Proteomes" id="UP000199614">
    <property type="component" value="Unassembled WGS sequence"/>
</dbReference>
<keyword evidence="3" id="KW-0804">Transcription</keyword>
<feature type="region of interest" description="Disordered" evidence="5">
    <location>
        <begin position="1"/>
        <end position="20"/>
    </location>
</feature>
<dbReference type="InterPro" id="IPR009057">
    <property type="entry name" value="Homeodomain-like_sf"/>
</dbReference>
<evidence type="ECO:0000313" key="8">
    <source>
        <dbReference type="Proteomes" id="UP000199614"/>
    </source>
</evidence>
<dbReference type="STRING" id="260086.SAMN05216207_104616"/>
<feature type="domain" description="HTH tetR-type" evidence="6">
    <location>
        <begin position="21"/>
        <end position="81"/>
    </location>
</feature>
<dbReference type="PRINTS" id="PR00455">
    <property type="entry name" value="HTHTETR"/>
</dbReference>
<accession>A0A1I5GG41</accession>
<dbReference type="Pfam" id="PF00440">
    <property type="entry name" value="TetR_N"/>
    <property type="match status" value="1"/>
</dbReference>
<keyword evidence="1" id="KW-0805">Transcription regulation</keyword>
<name>A0A1I5GG41_PSUAM</name>
<proteinExistence type="predicted"/>
<dbReference type="PANTHER" id="PTHR30055:SF238">
    <property type="entry name" value="MYCOFACTOCIN BIOSYNTHESIS TRANSCRIPTIONAL REGULATOR MFTR-RELATED"/>
    <property type="match status" value="1"/>
</dbReference>
<dbReference type="InterPro" id="IPR001647">
    <property type="entry name" value="HTH_TetR"/>
</dbReference>
<evidence type="ECO:0000256" key="3">
    <source>
        <dbReference type="ARBA" id="ARBA00023163"/>
    </source>
</evidence>
<evidence type="ECO:0000256" key="2">
    <source>
        <dbReference type="ARBA" id="ARBA00023125"/>
    </source>
</evidence>
<sequence length="222" mass="24564">MAEHRESTRRGRPPVTEHDRRARRLEISRCAVQLFRERGVAGTSGADVAAAAGVSERTLWRLFRTKESCVEPLLTESIDGFREVLRSWPQHTELTDHLRSAYTFLREESRSDTEAVLAVVRLTRATPSLRAVWLVLQEQAEPIFAEVLAPRIGLSPESTEVRMLAATVNAAFRVVTDDIALAAATGATAQVLDRHRDRLAEVLHGATRFPASHPGGDRVSPA</sequence>
<dbReference type="Gene3D" id="1.10.357.10">
    <property type="entry name" value="Tetracycline Repressor, domain 2"/>
    <property type="match status" value="1"/>
</dbReference>
<dbReference type="PROSITE" id="PS50977">
    <property type="entry name" value="HTH_TETR_2"/>
    <property type="match status" value="1"/>
</dbReference>